<evidence type="ECO:0000313" key="7">
    <source>
        <dbReference type="EMBL" id="KAK9816795.1"/>
    </source>
</evidence>
<dbReference type="AlphaFoldDB" id="A0AAW1Q3L9"/>
<accession>A0AAW1Q3L9</accession>
<dbReference type="Gene3D" id="3.90.120.10">
    <property type="entry name" value="DNA Methylase, subunit A, domain 2"/>
    <property type="match status" value="1"/>
</dbReference>
<dbReference type="InterPro" id="IPR029063">
    <property type="entry name" value="SAM-dependent_MTases_sf"/>
</dbReference>
<dbReference type="PANTHER" id="PTHR10629">
    <property type="entry name" value="CYTOSINE-SPECIFIC METHYLTRANSFERASE"/>
    <property type="match status" value="1"/>
</dbReference>
<dbReference type="PANTHER" id="PTHR10629:SF52">
    <property type="entry name" value="DNA (CYTOSINE-5)-METHYLTRANSFERASE 1"/>
    <property type="match status" value="1"/>
</dbReference>
<keyword evidence="2 5" id="KW-0489">Methyltransferase</keyword>
<keyword evidence="8" id="KW-1185">Reference proteome</keyword>
<comment type="similarity">
    <text evidence="5 6">Belongs to the class I-like SAM-binding methyltransferase superfamily. C5-methyltransferase family.</text>
</comment>
<dbReference type="Proteomes" id="UP001489004">
    <property type="component" value="Unassembled WGS sequence"/>
</dbReference>
<dbReference type="SUPFAM" id="SSF53335">
    <property type="entry name" value="S-adenosyl-L-methionine-dependent methyltransferases"/>
    <property type="match status" value="1"/>
</dbReference>
<dbReference type="InterPro" id="IPR031303">
    <property type="entry name" value="C5_meth_CS"/>
</dbReference>
<sequence length="399" mass="44205">MQHLSADTQTSVVYNYQNGKAVYWGEAANTGSYIFRGRNVFFEKSGLNNSNHAMFIGKSTSTNNCGYINFTHTSDGGNNFLRMGLYGQAYDQLSLKSNGGVGGWTYGLKAAGYTHLFGVENYHTAAETYRANHGACLEMDIQDVDEAVLAKHLQGRVCHVLAASPPCQAASVLGKRDPHDPRNALFNHVLRIAAILRPQHCLVENVQGIKTMICPDTGKTILQSILDGFRDLGYTADYRLMDCSQHGVPQKRKRIIIVASMGTVSFPEIDKQYDPSIARFLIPNDQVAESYTVNHHVDVLNARNTRNAAKGIGAFKMYTNDPSKPAHTVMAQYSCQYGLHGAIECAEGRWRMMTKAVCQAIQTIPKTHKWTASRRQTYRQIGNAIPPELARRVALALSR</sequence>
<name>A0AAW1Q3L9_9CHLO</name>
<dbReference type="PROSITE" id="PS51679">
    <property type="entry name" value="SAM_MT_C5"/>
    <property type="match status" value="1"/>
</dbReference>
<comment type="caution">
    <text evidence="7">The sequence shown here is derived from an EMBL/GenBank/DDBJ whole genome shotgun (WGS) entry which is preliminary data.</text>
</comment>
<keyword evidence="3 5" id="KW-0808">Transferase</keyword>
<organism evidence="7 8">
    <name type="scientific">[Myrmecia] bisecta</name>
    <dbReference type="NCBI Taxonomy" id="41462"/>
    <lineage>
        <taxon>Eukaryota</taxon>
        <taxon>Viridiplantae</taxon>
        <taxon>Chlorophyta</taxon>
        <taxon>core chlorophytes</taxon>
        <taxon>Trebouxiophyceae</taxon>
        <taxon>Trebouxiales</taxon>
        <taxon>Trebouxiaceae</taxon>
        <taxon>Myrmecia</taxon>
    </lineage>
</organism>
<dbReference type="GO" id="GO:0005634">
    <property type="term" value="C:nucleus"/>
    <property type="evidence" value="ECO:0007669"/>
    <property type="project" value="TreeGrafter"/>
</dbReference>
<protein>
    <recommendedName>
        <fullName evidence="1">DNA (cytosine-5-)-methyltransferase</fullName>
        <ecNumber evidence="1">2.1.1.37</ecNumber>
    </recommendedName>
</protein>
<dbReference type="Gene3D" id="3.40.50.150">
    <property type="entry name" value="Vaccinia Virus protein VP39"/>
    <property type="match status" value="1"/>
</dbReference>
<reference evidence="7 8" key="1">
    <citation type="journal article" date="2024" name="Nat. Commun.">
        <title>Phylogenomics reveals the evolutionary origins of lichenization in chlorophyte algae.</title>
        <authorList>
            <person name="Puginier C."/>
            <person name="Libourel C."/>
            <person name="Otte J."/>
            <person name="Skaloud P."/>
            <person name="Haon M."/>
            <person name="Grisel S."/>
            <person name="Petersen M."/>
            <person name="Berrin J.G."/>
            <person name="Delaux P.M."/>
            <person name="Dal Grande F."/>
            <person name="Keller J."/>
        </authorList>
    </citation>
    <scope>NUCLEOTIDE SEQUENCE [LARGE SCALE GENOMIC DNA]</scope>
    <source>
        <strain evidence="7 8">SAG 2043</strain>
    </source>
</reference>
<evidence type="ECO:0000256" key="1">
    <source>
        <dbReference type="ARBA" id="ARBA00011975"/>
    </source>
</evidence>
<dbReference type="GO" id="GO:0003886">
    <property type="term" value="F:DNA (cytosine-5-)-methyltransferase activity"/>
    <property type="evidence" value="ECO:0007669"/>
    <property type="project" value="UniProtKB-EC"/>
</dbReference>
<proteinExistence type="inferred from homology"/>
<dbReference type="InterPro" id="IPR050390">
    <property type="entry name" value="C5-Methyltransferase"/>
</dbReference>
<evidence type="ECO:0000256" key="2">
    <source>
        <dbReference type="ARBA" id="ARBA00022603"/>
    </source>
</evidence>
<evidence type="ECO:0000256" key="4">
    <source>
        <dbReference type="ARBA" id="ARBA00022691"/>
    </source>
</evidence>
<dbReference type="EC" id="2.1.1.37" evidence="1"/>
<evidence type="ECO:0000256" key="6">
    <source>
        <dbReference type="RuleBase" id="RU000416"/>
    </source>
</evidence>
<evidence type="ECO:0000313" key="8">
    <source>
        <dbReference type="Proteomes" id="UP001489004"/>
    </source>
</evidence>
<dbReference type="GO" id="GO:0044027">
    <property type="term" value="P:negative regulation of gene expression via chromosomal CpG island methylation"/>
    <property type="evidence" value="ECO:0007669"/>
    <property type="project" value="TreeGrafter"/>
</dbReference>
<dbReference type="NCBIfam" id="TIGR00675">
    <property type="entry name" value="dcm"/>
    <property type="match status" value="1"/>
</dbReference>
<dbReference type="PROSITE" id="PS00095">
    <property type="entry name" value="C5_MTASE_2"/>
    <property type="match status" value="1"/>
</dbReference>
<dbReference type="GO" id="GO:0032259">
    <property type="term" value="P:methylation"/>
    <property type="evidence" value="ECO:0007669"/>
    <property type="project" value="UniProtKB-KW"/>
</dbReference>
<dbReference type="Pfam" id="PF00145">
    <property type="entry name" value="DNA_methylase"/>
    <property type="match status" value="1"/>
</dbReference>
<keyword evidence="4 5" id="KW-0949">S-adenosyl-L-methionine</keyword>
<dbReference type="InterPro" id="IPR001525">
    <property type="entry name" value="C5_MeTfrase"/>
</dbReference>
<gene>
    <name evidence="7" type="ORF">WJX72_005197</name>
</gene>
<feature type="active site" evidence="5">
    <location>
        <position position="167"/>
    </location>
</feature>
<dbReference type="GO" id="GO:0003677">
    <property type="term" value="F:DNA binding"/>
    <property type="evidence" value="ECO:0007669"/>
    <property type="project" value="TreeGrafter"/>
</dbReference>
<evidence type="ECO:0000256" key="5">
    <source>
        <dbReference type="PROSITE-ProRule" id="PRU01016"/>
    </source>
</evidence>
<dbReference type="PRINTS" id="PR00105">
    <property type="entry name" value="C5METTRFRASE"/>
</dbReference>
<evidence type="ECO:0000256" key="3">
    <source>
        <dbReference type="ARBA" id="ARBA00022679"/>
    </source>
</evidence>
<dbReference type="EMBL" id="JALJOR010000005">
    <property type="protein sequence ID" value="KAK9816795.1"/>
    <property type="molecule type" value="Genomic_DNA"/>
</dbReference>